<feature type="compositionally biased region" description="Basic and acidic residues" evidence="7">
    <location>
        <begin position="1017"/>
        <end position="1026"/>
    </location>
</feature>
<organism evidence="10">
    <name type="scientific">Phallusia mammillata</name>
    <dbReference type="NCBI Taxonomy" id="59560"/>
    <lineage>
        <taxon>Eukaryota</taxon>
        <taxon>Metazoa</taxon>
        <taxon>Chordata</taxon>
        <taxon>Tunicata</taxon>
        <taxon>Ascidiacea</taxon>
        <taxon>Phlebobranchia</taxon>
        <taxon>Ascidiidae</taxon>
        <taxon>Phallusia</taxon>
    </lineage>
</organism>
<dbReference type="Gene3D" id="1.20.1050.80">
    <property type="entry name" value="VPS9 domain"/>
    <property type="match status" value="1"/>
</dbReference>
<dbReference type="GO" id="GO:0005829">
    <property type="term" value="C:cytosol"/>
    <property type="evidence" value="ECO:0007669"/>
    <property type="project" value="TreeGrafter"/>
</dbReference>
<feature type="compositionally biased region" description="Polar residues" evidence="7">
    <location>
        <begin position="1078"/>
        <end position="1090"/>
    </location>
</feature>
<keyword evidence="3" id="KW-0343">GTPase activation</keyword>
<evidence type="ECO:0000256" key="7">
    <source>
        <dbReference type="SAM" id="MobiDB-lite"/>
    </source>
</evidence>
<dbReference type="SUPFAM" id="SSF109993">
    <property type="entry name" value="VPS9 domain"/>
    <property type="match status" value="1"/>
</dbReference>
<accession>A0A6F9DDC5</accession>
<evidence type="ECO:0000256" key="6">
    <source>
        <dbReference type="ARBA" id="ARBA00023136"/>
    </source>
</evidence>
<gene>
    <name evidence="10" type="primary">Gapvd1</name>
</gene>
<dbReference type="CDD" id="cd05129">
    <property type="entry name" value="RasGAP_RAP6"/>
    <property type="match status" value="1"/>
</dbReference>
<feature type="compositionally biased region" description="Basic and acidic residues" evidence="7">
    <location>
        <begin position="1129"/>
        <end position="1143"/>
    </location>
</feature>
<protein>
    <submittedName>
        <fullName evidence="10">GTPase-activating protein and VPS9 domain-containing protein 1-like</fullName>
    </submittedName>
</protein>
<feature type="compositionally biased region" description="Basic and acidic residues" evidence="7">
    <location>
        <begin position="929"/>
        <end position="945"/>
    </location>
</feature>
<dbReference type="GO" id="GO:0051049">
    <property type="term" value="P:regulation of transport"/>
    <property type="evidence" value="ECO:0007669"/>
    <property type="project" value="UniProtKB-ARBA"/>
</dbReference>
<dbReference type="PANTHER" id="PTHR23101">
    <property type="entry name" value="RAB GDP/GTP EXCHANGE FACTOR"/>
    <property type="match status" value="1"/>
</dbReference>
<feature type="region of interest" description="Disordered" evidence="7">
    <location>
        <begin position="791"/>
        <end position="1339"/>
    </location>
</feature>
<dbReference type="InterPro" id="IPR045046">
    <property type="entry name" value="Vps9-like"/>
</dbReference>
<feature type="compositionally biased region" description="Polar residues" evidence="7">
    <location>
        <begin position="567"/>
        <end position="578"/>
    </location>
</feature>
<sequence>MSNLQELAQKLHEENQFVKSEQDLIWKLNEQVHQHSDELSHLFWVTRQHYLNLNRLVLNQAQASCSQRANQLEAVQFVDAYKELGYQESMYSQFIEAFIHNPTLAAACLAYGDKLGLEATTDVARTIVLCCYGNNFVTDNHKYLLELMETLMLLQLANEEQPRRLLQKGSCAFCVVFRLFVESLTAGKLFLTSALHQPIMEVLMDDELFLETNQSKILTRLTAHEVEKRFGQQDDPTFKDKLKEHINKTEQDLVVKCSSFVNSLLSAMCCFPTSLGWIITRAYNIVKDSGLVSQTEARALCTDFLLQHFVCPTIVNPELYGVTGDVPVSEITRFNLMQIAQVLQVMAHWDGSNQQPDPVYSRLNRDPMHQLIDIVINSNCDEVLSQDPQKPGSSSTSVFFTASQLTQLIQFLRDIQQSNVRGVDQSSLADILSHLPSQPPACMVRAATQPVSSTSDDGSQHKNNGQLTSSGGSAGDLMGMLNNNSTPQRKAGKRATKAKNKSPRRADSASDLTNDESASGDSTPQHLAEQTEVVLIISLPSLTENAQDMPGTLTETEVMEMHKATSRQRQNIRNTENGQLDENEGEGLEKRSRFSLYSGASDLSEPGEELRTEDGISRTSGSSSMDLDQTESVPPDDGSSIHAGSSHGNQDEDDDEEEGGDQESVTHVNNDEALKALSRKLPTARESIEDKMRKFEIRQELGVRFADSGMPGPRRDDQNQPGTADTKSETWSVDVYASDSEPPAEQESQSERLREIAEDPVEHIRSPSMSIGSFLALTRDEDSRSDVWSVEVLPSDSEPPDIQSDVRLQELESESVQTQAEDAMEDNRSRASTPSLSAASGFSGVSAMSDNTQAKPAEEHQHWSGFKGPSSISPDAEDLLNREGGSAESSHGGGSSNSSEVNDRSRPHSSSPRYQENVNQSPVPMVMSKRNESDSKTKKDEKVVKITEPSSEKTVAWNIPEQNEDTSDSPVSTRLPVMDFDEHINTIKRSPYKKHNKPSLATDKNSPNSASQTVYAWDEKTSDEARSNPSLKVNGLEQGDSAASPSSMVNHDPSSAFLPVKTSGNGISQEVLDVFDPLSSQAESTNGQSKEVTKKQSADQTSNNDYNLTASTNTLTENSTESSTAPKTRRSETRPHPPPESRPKNPHSPNLARSVSADFEPHELVSRSGGRVDRKKSWWKGNRLTFGKRKGPFKYNSAGAGGNDVAGAIPKVGSFESFSSNNSLEESSPAPVKQETEQKSAPGDDIMQKYMKKVSTLSSQQSSTNGENPDASGSDLNDSQNLSGSTATTAQSPHSDDTVTTATRGASSTSSAPFVGDWRATSSGETGKQVETFKKSDSELKRDAKRKLRIVLSSTKPTSQIMTSPGTLMTPHRSVEFILATQEAFRNQMQSRDQSTIRDQLLSFLRIQHAEAMMLQDHSRMAKIHEVIRCIDVLDDPACRSIFKRFNKKKKIRSSYHTYLVRSRQHLLAMLSYLEHVTMCTKRDRSICRRYFTSQCVRLFLKRRESHMLNFRHKFVRSSAMDDKVALVDSFLTWLSSEMADDVMWEGAGEEQLNEAAECVERSIFTHIYKPVLFPNGDGDILRDQLFHQHISRLSAVITPAHSSLLIRRKYLLESPWPSAQREASAIAAHRSPKGKLDSALRCCRAVMHLLKLADESEAPGADDFTPVLVFVLIKANPPHLLSTVQFVNSFLGERLSGEEAYWWMQFTAATEFIKTIDERK</sequence>
<evidence type="ECO:0000259" key="8">
    <source>
        <dbReference type="PROSITE" id="PS50018"/>
    </source>
</evidence>
<dbReference type="GO" id="GO:0005085">
    <property type="term" value="F:guanyl-nucleotide exchange factor activity"/>
    <property type="evidence" value="ECO:0007669"/>
    <property type="project" value="UniProtKB-KW"/>
</dbReference>
<dbReference type="Gene3D" id="1.10.506.10">
    <property type="entry name" value="GTPase Activation - p120gap, domain 1"/>
    <property type="match status" value="1"/>
</dbReference>
<feature type="compositionally biased region" description="Polar residues" evidence="7">
    <location>
        <begin position="1274"/>
        <end position="1293"/>
    </location>
</feature>
<feature type="domain" description="Ras-GAP" evidence="8">
    <location>
        <begin position="137"/>
        <end position="348"/>
    </location>
</feature>
<feature type="compositionally biased region" description="Low complexity" evidence="7">
    <location>
        <begin position="1214"/>
        <end position="1228"/>
    </location>
</feature>
<feature type="compositionally biased region" description="Polar residues" evidence="7">
    <location>
        <begin position="449"/>
        <end position="471"/>
    </location>
</feature>
<feature type="compositionally biased region" description="Low complexity" evidence="7">
    <location>
        <begin position="1108"/>
        <end position="1125"/>
    </location>
</feature>
<dbReference type="InterPro" id="IPR041545">
    <property type="entry name" value="DUF5601"/>
</dbReference>
<dbReference type="FunFam" id="1.20.1050.80:FF:000001">
    <property type="entry name" value="GTPase-activating protein and VPS9 domain-containing protein 1 isoform X1"/>
    <property type="match status" value="1"/>
</dbReference>
<dbReference type="SMART" id="SM00167">
    <property type="entry name" value="VPS9"/>
    <property type="match status" value="1"/>
</dbReference>
<feature type="compositionally biased region" description="Polar residues" evidence="7">
    <location>
        <begin position="1041"/>
        <end position="1053"/>
    </location>
</feature>
<dbReference type="SUPFAM" id="SSF48350">
    <property type="entry name" value="GTPase activation domain, GAP"/>
    <property type="match status" value="1"/>
</dbReference>
<keyword evidence="6" id="KW-0472">Membrane</keyword>
<dbReference type="GO" id="GO:0031267">
    <property type="term" value="F:small GTPase binding"/>
    <property type="evidence" value="ECO:0007669"/>
    <property type="project" value="TreeGrafter"/>
</dbReference>
<dbReference type="InterPro" id="IPR001936">
    <property type="entry name" value="RasGAP_dom"/>
</dbReference>
<dbReference type="Pfam" id="PF18151">
    <property type="entry name" value="DUF5601"/>
    <property type="match status" value="1"/>
</dbReference>
<dbReference type="Pfam" id="PF02204">
    <property type="entry name" value="VPS9"/>
    <property type="match status" value="1"/>
</dbReference>
<comment type="subcellular location">
    <subcellularLocation>
        <location evidence="1">Membrane</location>
        <topology evidence="1">Peripheral membrane protein</topology>
    </subcellularLocation>
</comment>
<feature type="compositionally biased region" description="Basic and acidic residues" evidence="7">
    <location>
        <begin position="749"/>
        <end position="765"/>
    </location>
</feature>
<feature type="compositionally biased region" description="Polar residues" evidence="7">
    <location>
        <begin position="617"/>
        <end position="632"/>
    </location>
</feature>
<dbReference type="PANTHER" id="PTHR23101:SF25">
    <property type="entry name" value="GTPASE-ACTIVATING PROTEIN AND VPS9 DOMAIN-CONTAINING PROTEIN 1"/>
    <property type="match status" value="1"/>
</dbReference>
<evidence type="ECO:0000256" key="1">
    <source>
        <dbReference type="ARBA" id="ARBA00004170"/>
    </source>
</evidence>
<keyword evidence="5" id="KW-0344">Guanine-nucleotide releasing factor</keyword>
<feature type="compositionally biased region" description="Low complexity" evidence="7">
    <location>
        <begin position="1300"/>
        <end position="1312"/>
    </location>
</feature>
<feature type="domain" description="VPS9" evidence="9">
    <location>
        <begin position="1581"/>
        <end position="1721"/>
    </location>
</feature>
<evidence type="ECO:0000256" key="4">
    <source>
        <dbReference type="ARBA" id="ARBA00022583"/>
    </source>
</evidence>
<dbReference type="PROSITE" id="PS51205">
    <property type="entry name" value="VPS9"/>
    <property type="match status" value="1"/>
</dbReference>
<feature type="compositionally biased region" description="Acidic residues" evidence="7">
    <location>
        <begin position="651"/>
        <end position="661"/>
    </location>
</feature>
<dbReference type="GO" id="GO:0005096">
    <property type="term" value="F:GTPase activator activity"/>
    <property type="evidence" value="ECO:0007669"/>
    <property type="project" value="UniProtKB-KW"/>
</dbReference>
<feature type="compositionally biased region" description="Polar residues" evidence="7">
    <location>
        <begin position="719"/>
        <end position="731"/>
    </location>
</feature>
<feature type="compositionally biased region" description="Basic and acidic residues" evidence="7">
    <location>
        <begin position="1159"/>
        <end position="1176"/>
    </location>
</feature>
<dbReference type="Pfam" id="PF00616">
    <property type="entry name" value="RasGAP"/>
    <property type="match status" value="1"/>
</dbReference>
<feature type="compositionally biased region" description="Polar residues" evidence="7">
    <location>
        <begin position="1255"/>
        <end position="1267"/>
    </location>
</feature>
<dbReference type="GO" id="GO:0030139">
    <property type="term" value="C:endocytic vesicle"/>
    <property type="evidence" value="ECO:0007669"/>
    <property type="project" value="TreeGrafter"/>
</dbReference>
<reference evidence="10" key="1">
    <citation type="submission" date="2020-04" db="EMBL/GenBank/DDBJ databases">
        <authorList>
            <person name="Neveu A P."/>
        </authorList>
    </citation>
    <scope>NUCLEOTIDE SEQUENCE</scope>
    <source>
        <tissue evidence="10">Whole embryo</tissue>
    </source>
</reference>
<evidence type="ECO:0000259" key="9">
    <source>
        <dbReference type="PROSITE" id="PS51205"/>
    </source>
</evidence>
<dbReference type="InterPro" id="IPR003123">
    <property type="entry name" value="VPS9"/>
</dbReference>
<feature type="compositionally biased region" description="Basic residues" evidence="7">
    <location>
        <begin position="490"/>
        <end position="503"/>
    </location>
</feature>
<evidence type="ECO:0000313" key="10">
    <source>
        <dbReference type="EMBL" id="CAB3248270.1"/>
    </source>
</evidence>
<dbReference type="InterPro" id="IPR008936">
    <property type="entry name" value="Rho_GTPase_activation_prot"/>
</dbReference>
<feature type="compositionally biased region" description="Polar residues" evidence="7">
    <location>
        <begin position="510"/>
        <end position="525"/>
    </location>
</feature>
<dbReference type="GO" id="GO:0016020">
    <property type="term" value="C:membrane"/>
    <property type="evidence" value="ECO:0007669"/>
    <property type="project" value="UniProtKB-SubCell"/>
</dbReference>
<dbReference type="GO" id="GO:0006897">
    <property type="term" value="P:endocytosis"/>
    <property type="evidence" value="ECO:0007669"/>
    <property type="project" value="UniProtKB-KW"/>
</dbReference>
<feature type="compositionally biased region" description="Low complexity" evidence="7">
    <location>
        <begin position="883"/>
        <end position="900"/>
    </location>
</feature>
<evidence type="ECO:0000256" key="2">
    <source>
        <dbReference type="ARBA" id="ARBA00008489"/>
    </source>
</evidence>
<feature type="region of interest" description="Disordered" evidence="7">
    <location>
        <begin position="446"/>
        <end position="526"/>
    </location>
</feature>
<feature type="compositionally biased region" description="Polar residues" evidence="7">
    <location>
        <begin position="1098"/>
        <end position="1107"/>
    </location>
</feature>
<keyword evidence="4" id="KW-0254">Endocytosis</keyword>
<feature type="compositionally biased region" description="Basic and acidic residues" evidence="7">
    <location>
        <begin position="686"/>
        <end position="701"/>
    </location>
</feature>
<feature type="compositionally biased region" description="Polar residues" evidence="7">
    <location>
        <begin position="830"/>
        <end position="840"/>
    </location>
</feature>
<evidence type="ECO:0000256" key="5">
    <source>
        <dbReference type="ARBA" id="ARBA00022658"/>
    </source>
</evidence>
<evidence type="ECO:0000256" key="3">
    <source>
        <dbReference type="ARBA" id="ARBA00022468"/>
    </source>
</evidence>
<dbReference type="PROSITE" id="PS50018">
    <property type="entry name" value="RAS_GTPASE_ACTIV_2"/>
    <property type="match status" value="1"/>
</dbReference>
<proteinExistence type="evidence at transcript level"/>
<name>A0A6F9DDC5_9ASCI</name>
<feature type="compositionally biased region" description="Low complexity" evidence="7">
    <location>
        <begin position="737"/>
        <end position="747"/>
    </location>
</feature>
<feature type="compositionally biased region" description="Polar residues" evidence="7">
    <location>
        <begin position="908"/>
        <end position="922"/>
    </location>
</feature>
<dbReference type="EMBL" id="LR785369">
    <property type="protein sequence ID" value="CAB3248270.1"/>
    <property type="molecule type" value="mRNA"/>
</dbReference>
<feature type="compositionally biased region" description="Polar residues" evidence="7">
    <location>
        <begin position="1002"/>
        <end position="1014"/>
    </location>
</feature>
<dbReference type="InterPro" id="IPR037191">
    <property type="entry name" value="VPS9_dom_sf"/>
</dbReference>
<comment type="similarity">
    <text evidence="2">Belongs to the GAPVD1 family.</text>
</comment>
<feature type="region of interest" description="Disordered" evidence="7">
    <location>
        <begin position="561"/>
        <end position="767"/>
    </location>
</feature>